<reference evidence="4 5" key="1">
    <citation type="submission" date="2019-06" db="EMBL/GenBank/DDBJ databases">
        <title>Spirosoma utsteinense sp. nov. isolated from Antarctic ice-free soils.</title>
        <authorList>
            <person name="Tahon G."/>
        </authorList>
    </citation>
    <scope>NUCLEOTIDE SEQUENCE [LARGE SCALE GENOMIC DNA]</scope>
    <source>
        <strain evidence="4 5">LMG 31447</strain>
    </source>
</reference>
<evidence type="ECO:0000256" key="1">
    <source>
        <dbReference type="ARBA" id="ARBA00022679"/>
    </source>
</evidence>
<dbReference type="InterPro" id="IPR000462">
    <property type="entry name" value="CDP-OH_P_trans"/>
</dbReference>
<keyword evidence="3" id="KW-0472">Membrane</keyword>
<feature type="transmembrane region" description="Helical" evidence="3">
    <location>
        <begin position="121"/>
        <end position="141"/>
    </location>
</feature>
<organism evidence="4 5">
    <name type="scientific">Spirosoma utsteinense</name>
    <dbReference type="NCBI Taxonomy" id="2585773"/>
    <lineage>
        <taxon>Bacteria</taxon>
        <taxon>Pseudomonadati</taxon>
        <taxon>Bacteroidota</taxon>
        <taxon>Cytophagia</taxon>
        <taxon>Cytophagales</taxon>
        <taxon>Cytophagaceae</taxon>
        <taxon>Spirosoma</taxon>
    </lineage>
</organism>
<dbReference type="EMBL" id="VFIA01000012">
    <property type="protein sequence ID" value="MBC3791858.1"/>
    <property type="molecule type" value="Genomic_DNA"/>
</dbReference>
<keyword evidence="1 2" id="KW-0808">Transferase</keyword>
<name>A0ABR6W5H7_9BACT</name>
<gene>
    <name evidence="4" type="ORF">FH603_2366</name>
</gene>
<evidence type="ECO:0000313" key="5">
    <source>
        <dbReference type="Proteomes" id="UP000700732"/>
    </source>
</evidence>
<feature type="transmembrane region" description="Helical" evidence="3">
    <location>
        <begin position="28"/>
        <end position="47"/>
    </location>
</feature>
<dbReference type="PROSITE" id="PS00379">
    <property type="entry name" value="CDP_ALCOHOL_P_TRANSF"/>
    <property type="match status" value="1"/>
</dbReference>
<dbReference type="Proteomes" id="UP000700732">
    <property type="component" value="Unassembled WGS sequence"/>
</dbReference>
<feature type="transmembrane region" description="Helical" evidence="3">
    <location>
        <begin position="161"/>
        <end position="179"/>
    </location>
</feature>
<dbReference type="Pfam" id="PF01066">
    <property type="entry name" value="CDP-OH_P_transf"/>
    <property type="match status" value="1"/>
</dbReference>
<comment type="similarity">
    <text evidence="2">Belongs to the CDP-alcohol phosphatidyltransferase class-I family.</text>
</comment>
<dbReference type="Gene3D" id="1.20.120.1760">
    <property type="match status" value="1"/>
</dbReference>
<protein>
    <submittedName>
        <fullName evidence="4">CDP-diacylglycerol--glycerol-3-phosphate 3-phosphatidyltransferase</fullName>
    </submittedName>
</protein>
<keyword evidence="5" id="KW-1185">Reference proteome</keyword>
<accession>A0ABR6W5H7</accession>
<evidence type="ECO:0000313" key="4">
    <source>
        <dbReference type="EMBL" id="MBC3791858.1"/>
    </source>
</evidence>
<keyword evidence="3" id="KW-1133">Transmembrane helix</keyword>
<keyword evidence="3" id="KW-0812">Transmembrane</keyword>
<comment type="caution">
    <text evidence="4">The sequence shown here is derived from an EMBL/GenBank/DDBJ whole genome shotgun (WGS) entry which is preliminary data.</text>
</comment>
<dbReference type="RefSeq" id="WP_186737641.1">
    <property type="nucleotide sequence ID" value="NZ_VFIA01000012.1"/>
</dbReference>
<dbReference type="InterPro" id="IPR043130">
    <property type="entry name" value="CDP-OH_PTrfase_TM_dom"/>
</dbReference>
<sequence length="229" mass="24759">MKEQAQQLIYTVVHPVIRGMMTIGMTPNLVTTIGFGINIVAAGVFIMGGELGERGDFEYVGWGGGLILLAGLFDMLDGRLARVSGQSSVYGALFDSVLDRYSELVMFLGIGWYLIAHDYLLSSFMAFLALVGSMMVSYVRARAEGLGLSCSVGIMQRPERIVLVGGAALICGLIAPTFPSDLVLMEGVFAQPFRIDASIVLSLPLFVVAVLANYTAVVRLNHCRRLLEQ</sequence>
<evidence type="ECO:0000256" key="2">
    <source>
        <dbReference type="RuleBase" id="RU003750"/>
    </source>
</evidence>
<evidence type="ECO:0000256" key="3">
    <source>
        <dbReference type="SAM" id="Phobius"/>
    </source>
</evidence>
<dbReference type="InterPro" id="IPR048254">
    <property type="entry name" value="CDP_ALCOHOL_P_TRANSF_CS"/>
</dbReference>
<proteinExistence type="inferred from homology"/>
<feature type="transmembrane region" description="Helical" evidence="3">
    <location>
        <begin position="199"/>
        <end position="220"/>
    </location>
</feature>